<organism evidence="2 3">
    <name type="scientific">Sphingomonas glacialis</name>
    <dbReference type="NCBI Taxonomy" id="658225"/>
    <lineage>
        <taxon>Bacteria</taxon>
        <taxon>Pseudomonadati</taxon>
        <taxon>Pseudomonadota</taxon>
        <taxon>Alphaproteobacteria</taxon>
        <taxon>Sphingomonadales</taxon>
        <taxon>Sphingomonadaceae</taxon>
        <taxon>Sphingomonas</taxon>
    </lineage>
</organism>
<keyword evidence="1" id="KW-1133">Transmembrane helix</keyword>
<feature type="transmembrane region" description="Helical" evidence="1">
    <location>
        <begin position="24"/>
        <end position="41"/>
    </location>
</feature>
<evidence type="ECO:0000313" key="3">
    <source>
        <dbReference type="Proteomes" id="UP000319931"/>
    </source>
</evidence>
<reference evidence="2 3" key="1">
    <citation type="journal article" date="2019" name="Environ. Microbiol.">
        <title>Species interactions and distinct microbial communities in high Arctic permafrost affected cryosols are associated with the CH4 and CO2 gas fluxes.</title>
        <authorList>
            <person name="Altshuler I."/>
            <person name="Hamel J."/>
            <person name="Turney S."/>
            <person name="Magnuson E."/>
            <person name="Levesque R."/>
            <person name="Greer C."/>
            <person name="Whyte L.G."/>
        </authorList>
    </citation>
    <scope>NUCLEOTIDE SEQUENCE [LARGE SCALE GENOMIC DNA]</scope>
    <source>
        <strain evidence="2 3">E6.1</strain>
    </source>
</reference>
<feature type="transmembrane region" description="Helical" evidence="1">
    <location>
        <begin position="53"/>
        <end position="73"/>
    </location>
</feature>
<keyword evidence="1" id="KW-0472">Membrane</keyword>
<dbReference type="EMBL" id="RCZC01000001">
    <property type="protein sequence ID" value="TPG56616.1"/>
    <property type="molecule type" value="Genomic_DNA"/>
</dbReference>
<keyword evidence="3" id="KW-1185">Reference proteome</keyword>
<name>A0A502G5Z2_9SPHN</name>
<dbReference type="RefSeq" id="WP_140848150.1">
    <property type="nucleotide sequence ID" value="NZ_RCZC01000001.1"/>
</dbReference>
<proteinExistence type="predicted"/>
<evidence type="ECO:0000256" key="1">
    <source>
        <dbReference type="SAM" id="Phobius"/>
    </source>
</evidence>
<sequence>MATLAGAGRQAVGTSIGADRYERVLAGAAVVLLATILVALVKGQAQWARVPLVIWIHLATVLIALVLTPVMLLRPRGDALHRALGKVWVAAMFLTAAESFLVRTAHSGHFSFIHIISAYVVLAAPLIWWTARTHRIASHRRQVRGMVTGALLIAGFFTLPPFRLLGQWLTA</sequence>
<dbReference type="OrthoDB" id="9815686at2"/>
<dbReference type="AlphaFoldDB" id="A0A502G5Z2"/>
<feature type="transmembrane region" description="Helical" evidence="1">
    <location>
        <begin position="111"/>
        <end position="131"/>
    </location>
</feature>
<gene>
    <name evidence="2" type="ORF">EAH76_03550</name>
</gene>
<comment type="caution">
    <text evidence="2">The sequence shown here is derived from an EMBL/GenBank/DDBJ whole genome shotgun (WGS) entry which is preliminary data.</text>
</comment>
<evidence type="ECO:0000313" key="2">
    <source>
        <dbReference type="EMBL" id="TPG56616.1"/>
    </source>
</evidence>
<accession>A0A502G5Z2</accession>
<dbReference type="Proteomes" id="UP000319931">
    <property type="component" value="Unassembled WGS sequence"/>
</dbReference>
<protein>
    <recommendedName>
        <fullName evidence="4">DUF2306 domain-containing protein</fullName>
    </recommendedName>
</protein>
<keyword evidence="1" id="KW-0812">Transmembrane</keyword>
<evidence type="ECO:0008006" key="4">
    <source>
        <dbReference type="Google" id="ProtNLM"/>
    </source>
</evidence>
<feature type="transmembrane region" description="Helical" evidence="1">
    <location>
        <begin position="85"/>
        <end position="105"/>
    </location>
</feature>
<feature type="transmembrane region" description="Helical" evidence="1">
    <location>
        <begin position="143"/>
        <end position="162"/>
    </location>
</feature>